<reference evidence="2 3" key="1">
    <citation type="submission" date="2020-08" db="EMBL/GenBank/DDBJ databases">
        <title>Cohnella phylogeny.</title>
        <authorList>
            <person name="Dunlap C."/>
        </authorList>
    </citation>
    <scope>NUCLEOTIDE SEQUENCE [LARGE SCALE GENOMIC DNA]</scope>
    <source>
        <strain evidence="2 3">DSM 25239</strain>
    </source>
</reference>
<protein>
    <submittedName>
        <fullName evidence="2">HEAT repeat domain-containing protein</fullName>
    </submittedName>
</protein>
<dbReference type="Pfam" id="PF13646">
    <property type="entry name" value="HEAT_2"/>
    <property type="match status" value="1"/>
</dbReference>
<gene>
    <name evidence="2" type="ORF">H7B90_28600</name>
</gene>
<keyword evidence="1" id="KW-0812">Transmembrane</keyword>
<dbReference type="InterPro" id="IPR004155">
    <property type="entry name" value="PBS_lyase_HEAT"/>
</dbReference>
<evidence type="ECO:0000313" key="3">
    <source>
        <dbReference type="Proteomes" id="UP000553776"/>
    </source>
</evidence>
<dbReference type="RefSeq" id="WP_185139312.1">
    <property type="nucleotide sequence ID" value="NZ_BORM01000050.1"/>
</dbReference>
<feature type="transmembrane region" description="Helical" evidence="1">
    <location>
        <begin position="6"/>
        <end position="29"/>
    </location>
</feature>
<keyword evidence="1" id="KW-1133">Transmembrane helix</keyword>
<name>A0A841UBM8_9BACL</name>
<evidence type="ECO:0000313" key="2">
    <source>
        <dbReference type="EMBL" id="MBB6695361.1"/>
    </source>
</evidence>
<organism evidence="2 3">
    <name type="scientific">Cohnella xylanilytica</name>
    <dbReference type="NCBI Taxonomy" id="557555"/>
    <lineage>
        <taxon>Bacteria</taxon>
        <taxon>Bacillati</taxon>
        <taxon>Bacillota</taxon>
        <taxon>Bacilli</taxon>
        <taxon>Bacillales</taxon>
        <taxon>Paenibacillaceae</taxon>
        <taxon>Cohnella</taxon>
    </lineage>
</organism>
<proteinExistence type="predicted"/>
<keyword evidence="3" id="KW-1185">Reference proteome</keyword>
<accession>A0A841UBM8</accession>
<keyword evidence="1" id="KW-0472">Membrane</keyword>
<comment type="caution">
    <text evidence="2">The sequence shown here is derived from an EMBL/GenBank/DDBJ whole genome shotgun (WGS) entry which is preliminary data.</text>
</comment>
<dbReference type="EMBL" id="JACJVR010000127">
    <property type="protein sequence ID" value="MBB6695361.1"/>
    <property type="molecule type" value="Genomic_DNA"/>
</dbReference>
<dbReference type="SMART" id="SM00567">
    <property type="entry name" value="EZ_HEAT"/>
    <property type="match status" value="3"/>
</dbReference>
<dbReference type="SUPFAM" id="SSF48371">
    <property type="entry name" value="ARM repeat"/>
    <property type="match status" value="1"/>
</dbReference>
<dbReference type="InterPro" id="IPR011989">
    <property type="entry name" value="ARM-like"/>
</dbReference>
<dbReference type="Proteomes" id="UP000553776">
    <property type="component" value="Unassembled WGS sequence"/>
</dbReference>
<sequence length="389" mass="43386">MHSNLQAAYWFIGVLVAVIAVGLAALYTLKLRDIRRRQAAEAYQAKHGDWFTYVLANLDGEEPLYPPPGSLKPAELRVIQDKLIVWIEQLRGAQQAKLIALCERMGLVERQLKRLESPFEWVKLDAAYYLGCMRSHQAVPGMMKLLASMRFSPMVFIVGRAIAKCARHTEELRDMVHLLLSHKKESQPLVADILAESDLDYSAMLETFLRGGDADRVRLALAAMQKHSLAGSGDLLFKLTASDNADIRLEASKLLLRDAAVVTEERARKLLAHPDADVRAQAAQALGRLGLKPCVKLLRTSLADAEWQVRYNSAKSLAKLGEEGFTALCEAAEEETGAVAETARTVIQEEMKSHESPSLGRSVEWVAVRDMQRFVYGNFFGQKELLSDR</sequence>
<dbReference type="AlphaFoldDB" id="A0A841UBM8"/>
<evidence type="ECO:0000256" key="1">
    <source>
        <dbReference type="SAM" id="Phobius"/>
    </source>
</evidence>
<dbReference type="InterPro" id="IPR016024">
    <property type="entry name" value="ARM-type_fold"/>
</dbReference>
<dbReference type="Gene3D" id="1.25.10.10">
    <property type="entry name" value="Leucine-rich Repeat Variant"/>
    <property type="match status" value="1"/>
</dbReference>